<dbReference type="AlphaFoldDB" id="A0A6J4MH96"/>
<dbReference type="InterPro" id="IPR027417">
    <property type="entry name" value="P-loop_NTPase"/>
</dbReference>
<protein>
    <recommendedName>
        <fullName evidence="2">Sulfotransferase domain-containing protein</fullName>
    </recommendedName>
</protein>
<evidence type="ECO:0000313" key="1">
    <source>
        <dbReference type="EMBL" id="CAA9359317.1"/>
    </source>
</evidence>
<evidence type="ECO:0008006" key="2">
    <source>
        <dbReference type="Google" id="ProtNLM"/>
    </source>
</evidence>
<sequence length="426" mass="47841">MTLRSDTGRPVVYLHIGAMKTGTTYLQELVYANREQLAAAGLLVPGETWGRQVRGVQDVMRLGRTDRHIRRMSKGAWQELLDDACSSPDNVSLISVEFFSFAGRRKVRHIMKTLEGFDVRVILTVRNMASALPSQWQTLVHNGGRWTWEEFLDALPQPVVRPFPFLGRVRPLEGEFHRTQNVPRMLTTWAPYLAPGSLHVVTVPRRRERPGELWQRIATVIGVDPAAITHPAEGTNPSLGHASSELVRRLNTRLGRLPQSEYNWTVKEPVALEVLAKRASEEGKAQLTRAAYDLALRWNALTREVIEQTGAQVCGELSDLPTEPDPALRASLPEVPGSPRTPVILDAAEEAAATFARHARRRRRKLARAGVSVELVERPPQEELRSLWESSEDPLDAAARDLADRAREDAQLLRRIRDERHRGAAV</sequence>
<dbReference type="SUPFAM" id="SSF52540">
    <property type="entry name" value="P-loop containing nucleoside triphosphate hydrolases"/>
    <property type="match status" value="1"/>
</dbReference>
<gene>
    <name evidence="1" type="ORF">AVDCRST_MAG47-55</name>
</gene>
<name>A0A6J4MH96_9ACTN</name>
<accession>A0A6J4MH96</accession>
<reference evidence="1" key="1">
    <citation type="submission" date="2020-02" db="EMBL/GenBank/DDBJ databases">
        <authorList>
            <person name="Meier V. D."/>
        </authorList>
    </citation>
    <scope>NUCLEOTIDE SEQUENCE</scope>
    <source>
        <strain evidence="1">AVDCRST_MAG47</strain>
    </source>
</reference>
<organism evidence="1">
    <name type="scientific">uncultured Nocardioidaceae bacterium</name>
    <dbReference type="NCBI Taxonomy" id="253824"/>
    <lineage>
        <taxon>Bacteria</taxon>
        <taxon>Bacillati</taxon>
        <taxon>Actinomycetota</taxon>
        <taxon>Actinomycetes</taxon>
        <taxon>Propionibacteriales</taxon>
        <taxon>Nocardioidaceae</taxon>
        <taxon>environmental samples</taxon>
    </lineage>
</organism>
<dbReference type="EMBL" id="CADCUK010000004">
    <property type="protein sequence ID" value="CAA9359317.1"/>
    <property type="molecule type" value="Genomic_DNA"/>
</dbReference>
<dbReference type="Gene3D" id="3.40.50.300">
    <property type="entry name" value="P-loop containing nucleotide triphosphate hydrolases"/>
    <property type="match status" value="1"/>
</dbReference>
<proteinExistence type="predicted"/>